<organism evidence="1 2">
    <name type="scientific">Adhaeribacter swui</name>
    <dbReference type="NCBI Taxonomy" id="2086471"/>
    <lineage>
        <taxon>Bacteria</taxon>
        <taxon>Pseudomonadati</taxon>
        <taxon>Bacteroidota</taxon>
        <taxon>Cytophagia</taxon>
        <taxon>Cytophagales</taxon>
        <taxon>Hymenobacteraceae</taxon>
        <taxon>Adhaeribacter</taxon>
    </lineage>
</organism>
<dbReference type="AlphaFoldDB" id="A0A7G7G851"/>
<dbReference type="EMBL" id="CP055156">
    <property type="protein sequence ID" value="QNF33335.1"/>
    <property type="molecule type" value="Genomic_DNA"/>
</dbReference>
<dbReference type="KEGG" id="aswu:HUW51_11585"/>
<keyword evidence="2" id="KW-1185">Reference proteome</keyword>
<evidence type="ECO:0000313" key="1">
    <source>
        <dbReference type="EMBL" id="QNF33335.1"/>
    </source>
</evidence>
<accession>A0A7G7G851</accession>
<name>A0A7G7G851_9BACT</name>
<protein>
    <recommendedName>
        <fullName evidence="3">Lipoprotein</fullName>
    </recommendedName>
</protein>
<dbReference type="RefSeq" id="WP_185274187.1">
    <property type="nucleotide sequence ID" value="NZ_CP055156.1"/>
</dbReference>
<dbReference type="Proteomes" id="UP000515237">
    <property type="component" value="Chromosome"/>
</dbReference>
<proteinExistence type="predicted"/>
<sequence>MKKCLLTLLYIQLLAVACISQKKIKKYDFSLTIGSCFESDTVDVRINGQEVVSNAIVQSDFSTGITQLTIYQDDKGLWILYKNKRTNLNKIAPIQIVDLDIRINGMLTSKKIDLRKGWNLMLENCYVTSKTGQPARTVTVNQYKKTLVLE</sequence>
<gene>
    <name evidence="1" type="ORF">HUW51_11585</name>
</gene>
<evidence type="ECO:0008006" key="3">
    <source>
        <dbReference type="Google" id="ProtNLM"/>
    </source>
</evidence>
<evidence type="ECO:0000313" key="2">
    <source>
        <dbReference type="Proteomes" id="UP000515237"/>
    </source>
</evidence>
<dbReference type="PROSITE" id="PS51257">
    <property type="entry name" value="PROKAR_LIPOPROTEIN"/>
    <property type="match status" value="1"/>
</dbReference>
<reference evidence="1 2" key="1">
    <citation type="journal article" date="2018" name="Int. J. Syst. Evol. Microbiol.">
        <title>Adhaeribacter swui sp. nov., isolated from wet mud.</title>
        <authorList>
            <person name="Kim D.U."/>
            <person name="Kim K.W."/>
            <person name="Kang M.S."/>
            <person name="Kim J.Y."/>
            <person name="Jang J.H."/>
            <person name="Kim M.K."/>
        </authorList>
    </citation>
    <scope>NUCLEOTIDE SEQUENCE [LARGE SCALE GENOMIC DNA]</scope>
    <source>
        <strain evidence="1 2">KCTC 52873</strain>
    </source>
</reference>